<dbReference type="PROSITE" id="PS50600">
    <property type="entry name" value="ULP_PROTEASE"/>
    <property type="match status" value="1"/>
</dbReference>
<dbReference type="Proteomes" id="UP000492821">
    <property type="component" value="Unassembled WGS sequence"/>
</dbReference>
<dbReference type="Pfam" id="PF02902">
    <property type="entry name" value="Peptidase_C48"/>
    <property type="match status" value="1"/>
</dbReference>
<dbReference type="Gene3D" id="3.30.310.130">
    <property type="entry name" value="Ubiquitin-related"/>
    <property type="match status" value="1"/>
</dbReference>
<comment type="similarity">
    <text evidence="1">Belongs to the peptidase C48 family.</text>
</comment>
<dbReference type="AlphaFoldDB" id="A0A7E4VA37"/>
<dbReference type="InterPro" id="IPR003653">
    <property type="entry name" value="Peptidase_C48_C"/>
</dbReference>
<name>A0A7E4VA37_PANRE</name>
<proteinExistence type="inferred from homology"/>
<evidence type="ECO:0000313" key="6">
    <source>
        <dbReference type="WBParaSite" id="Pan_g18480.t1"/>
    </source>
</evidence>
<keyword evidence="3" id="KW-0378">Hydrolase</keyword>
<evidence type="ECO:0000256" key="3">
    <source>
        <dbReference type="ARBA" id="ARBA00022801"/>
    </source>
</evidence>
<dbReference type="InterPro" id="IPR038765">
    <property type="entry name" value="Papain-like_cys_pep_sf"/>
</dbReference>
<protein>
    <submittedName>
        <fullName evidence="6">ULP_PROTEASE domain-containing protein</fullName>
    </submittedName>
</protein>
<keyword evidence="5" id="KW-1185">Reference proteome</keyword>
<evidence type="ECO:0000259" key="4">
    <source>
        <dbReference type="PROSITE" id="PS50600"/>
    </source>
</evidence>
<keyword evidence="2" id="KW-0645">Protease</keyword>
<evidence type="ECO:0000256" key="2">
    <source>
        <dbReference type="ARBA" id="ARBA00022670"/>
    </source>
</evidence>
<dbReference type="WBParaSite" id="Pan_g18480.t1">
    <property type="protein sequence ID" value="Pan_g18480.t1"/>
    <property type="gene ID" value="Pan_g18480"/>
</dbReference>
<evidence type="ECO:0000256" key="1">
    <source>
        <dbReference type="ARBA" id="ARBA00005234"/>
    </source>
</evidence>
<dbReference type="Gene3D" id="1.10.418.20">
    <property type="match status" value="1"/>
</dbReference>
<organism evidence="5 6">
    <name type="scientific">Panagrellus redivivus</name>
    <name type="common">Microworm</name>
    <dbReference type="NCBI Taxonomy" id="6233"/>
    <lineage>
        <taxon>Eukaryota</taxon>
        <taxon>Metazoa</taxon>
        <taxon>Ecdysozoa</taxon>
        <taxon>Nematoda</taxon>
        <taxon>Chromadorea</taxon>
        <taxon>Rhabditida</taxon>
        <taxon>Tylenchina</taxon>
        <taxon>Panagrolaimomorpha</taxon>
        <taxon>Panagrolaimoidea</taxon>
        <taxon>Panagrolaimidae</taxon>
        <taxon>Panagrellus</taxon>
    </lineage>
</organism>
<sequence>MEQSSASLQADLDKTFERLRKDFLDAAAAVDYEPPIELLNKLDILCKCTKIIKPMNDDEVFEPDQNVVYIDKAKFPEIARALGFDLGNKPSAAVEKLQSTVKDKGDAAEADKEADAEEENEIPVYDTYIGSEMKEDPFFYACSKATANLRTNYVAYGAMVNKVLSKQLVVHKGALIFNMEVRVPTDPDTTEKFGSYSDCTCENLHFRIFFNHINGICITHLDDNTGGLALSVSVIASTAEKSQTAFRTLGLPPAVYNDKRYHTFVFELPYNYFESYKQVNLFLLMCNYWAKEYNPDRISPIANFQRAYDFNRLLEPTSLRLAPIKNTQEYDCYQFASFTKNTDESKPISESGITIELPTHTVRVKNYDVDDLMITCDITADMVDFYVRYGACSLLRKNQKQVGILPANFYTLFTDNFDPSDTPVERSYQITRNWTNIKSRYQIEDDVFSKTYILMPVYVGDHWYLVVITYPFACLLPNGVTPKVMFIDGFSDGSTKDTEFQNIITFLEFHFNQVQQSGKYVGKEFNRERYVKVLHDVAISEITKPQSAILTTLYADEILRTFAPTPIDLSLVETFTLEDVTKFTHYVRDAIQDTTAVKAEFKDWRQYKPEEVV</sequence>
<dbReference type="GO" id="GO:0006508">
    <property type="term" value="P:proteolysis"/>
    <property type="evidence" value="ECO:0007669"/>
    <property type="project" value="UniProtKB-KW"/>
</dbReference>
<accession>A0A7E4VA37</accession>
<evidence type="ECO:0000313" key="5">
    <source>
        <dbReference type="Proteomes" id="UP000492821"/>
    </source>
</evidence>
<feature type="domain" description="Ubiquitin-like protease family profile" evidence="4">
    <location>
        <begin position="362"/>
        <end position="613"/>
    </location>
</feature>
<dbReference type="GO" id="GO:0008234">
    <property type="term" value="F:cysteine-type peptidase activity"/>
    <property type="evidence" value="ECO:0007669"/>
    <property type="project" value="InterPro"/>
</dbReference>
<reference evidence="5" key="1">
    <citation type="journal article" date="2013" name="Genetics">
        <title>The draft genome and transcriptome of Panagrellus redivivus are shaped by the harsh demands of a free-living lifestyle.</title>
        <authorList>
            <person name="Srinivasan J."/>
            <person name="Dillman A.R."/>
            <person name="Macchietto M.G."/>
            <person name="Heikkinen L."/>
            <person name="Lakso M."/>
            <person name="Fracchia K.M."/>
            <person name="Antoshechkin I."/>
            <person name="Mortazavi A."/>
            <person name="Wong G."/>
            <person name="Sternberg P.W."/>
        </authorList>
    </citation>
    <scope>NUCLEOTIDE SEQUENCE [LARGE SCALE GENOMIC DNA]</scope>
    <source>
        <strain evidence="5">MT8872</strain>
    </source>
</reference>
<reference evidence="6" key="2">
    <citation type="submission" date="2020-10" db="UniProtKB">
        <authorList>
            <consortium name="WormBaseParasite"/>
        </authorList>
    </citation>
    <scope>IDENTIFICATION</scope>
</reference>
<dbReference type="SUPFAM" id="SSF54001">
    <property type="entry name" value="Cysteine proteinases"/>
    <property type="match status" value="1"/>
</dbReference>